<keyword evidence="3" id="KW-0732">Signal</keyword>
<evidence type="ECO:0000256" key="3">
    <source>
        <dbReference type="SAM" id="SignalP"/>
    </source>
</evidence>
<dbReference type="Pfam" id="PF00128">
    <property type="entry name" value="Alpha-amylase"/>
    <property type="match status" value="1"/>
</dbReference>
<keyword evidence="6" id="KW-1185">Reference proteome</keyword>
<name>A0A9P0NDA5_APHGO</name>
<feature type="chain" id="PRO_5040369761" description="alpha-glucosidase" evidence="3">
    <location>
        <begin position="17"/>
        <end position="599"/>
    </location>
</feature>
<evidence type="ECO:0000256" key="2">
    <source>
        <dbReference type="ARBA" id="ARBA00012741"/>
    </source>
</evidence>
<reference evidence="5" key="2">
    <citation type="submission" date="2022-10" db="EMBL/GenBank/DDBJ databases">
        <authorList>
            <consortium name="ENA_rothamsted_submissions"/>
            <consortium name="culmorum"/>
            <person name="King R."/>
        </authorList>
    </citation>
    <scope>NUCLEOTIDE SEQUENCE</scope>
</reference>
<dbReference type="GO" id="GO:0004558">
    <property type="term" value="F:alpha-1,4-glucosidase activity"/>
    <property type="evidence" value="ECO:0007669"/>
    <property type="project" value="UniProtKB-EC"/>
</dbReference>
<dbReference type="Proteomes" id="UP001154329">
    <property type="component" value="Chromosome 1"/>
</dbReference>
<dbReference type="SUPFAM" id="SSF51445">
    <property type="entry name" value="(Trans)glycosidases"/>
    <property type="match status" value="1"/>
</dbReference>
<dbReference type="EC" id="3.2.1.20" evidence="2"/>
<reference evidence="5" key="1">
    <citation type="submission" date="2022-02" db="EMBL/GenBank/DDBJ databases">
        <authorList>
            <person name="King R."/>
        </authorList>
    </citation>
    <scope>NUCLEOTIDE SEQUENCE</scope>
</reference>
<dbReference type="InterPro" id="IPR045857">
    <property type="entry name" value="O16G_dom_2"/>
</dbReference>
<accession>A0A9P0NDA5</accession>
<protein>
    <recommendedName>
        <fullName evidence="2">alpha-glucosidase</fullName>
        <ecNumber evidence="2">3.2.1.20</ecNumber>
    </recommendedName>
</protein>
<dbReference type="Gene3D" id="3.90.400.10">
    <property type="entry name" value="Oligo-1,6-glucosidase, Domain 2"/>
    <property type="match status" value="1"/>
</dbReference>
<dbReference type="PANTHER" id="PTHR10357">
    <property type="entry name" value="ALPHA-AMYLASE FAMILY MEMBER"/>
    <property type="match status" value="1"/>
</dbReference>
<evidence type="ECO:0000313" key="5">
    <source>
        <dbReference type="EMBL" id="CAH1711304.1"/>
    </source>
</evidence>
<gene>
    <name evidence="5" type="ORF">APHIGO_LOCUS1536</name>
</gene>
<dbReference type="Gene3D" id="3.20.20.80">
    <property type="entry name" value="Glycosidases"/>
    <property type="match status" value="2"/>
</dbReference>
<dbReference type="InterPro" id="IPR017853">
    <property type="entry name" value="GH"/>
</dbReference>
<evidence type="ECO:0000313" key="6">
    <source>
        <dbReference type="Proteomes" id="UP001154329"/>
    </source>
</evidence>
<dbReference type="GO" id="GO:0005975">
    <property type="term" value="P:carbohydrate metabolic process"/>
    <property type="evidence" value="ECO:0007669"/>
    <property type="project" value="InterPro"/>
</dbReference>
<feature type="signal peptide" evidence="3">
    <location>
        <begin position="1"/>
        <end position="16"/>
    </location>
</feature>
<comment type="catalytic activity">
    <reaction evidence="1">
        <text>Hydrolysis of terminal, non-reducing (1-&gt;4)-linked alpha-D-glucose residues with release of alpha-D-glucose.</text>
        <dbReference type="EC" id="3.2.1.20"/>
    </reaction>
</comment>
<dbReference type="AlphaFoldDB" id="A0A9P0NDA5"/>
<dbReference type="PANTHER" id="PTHR10357:SF179">
    <property type="entry name" value="NEUTRAL AND BASIC AMINO ACID TRANSPORT PROTEIN RBAT"/>
    <property type="match status" value="1"/>
</dbReference>
<proteinExistence type="predicted"/>
<dbReference type="EMBL" id="OU899034">
    <property type="protein sequence ID" value="CAH1711304.1"/>
    <property type="molecule type" value="Genomic_DNA"/>
</dbReference>
<evidence type="ECO:0000256" key="1">
    <source>
        <dbReference type="ARBA" id="ARBA00001657"/>
    </source>
</evidence>
<sequence length="599" mass="69186">MYWACILITCIQLTYCKVLVPPTTVLDWWQNSIVYEIFPLSFKDSNGDGSGDFKGITEKLDYIVDLGVTAIWLTPFFESPLESGGYDITNYLDVQHVFGTLDDFKDLLNTAHSKNLKVIMDLVPNHTSDKHIWFEKSAKNETDYADYYIWKDAKNQEDVIKNNATPIVPNNWQMICGGNAWTWHNTRKQFYFSQFIKNLPDLNFRNKNVHKEMRNVLNYWIKLGIDGIRVDALRHVYESEILDDEPILDENMALNYLNLDHIYTIDQDEVYDLIKEWRLLLDDFKENDHYTRIIMTESYSNTSVLFKYYISGAEVPTNFNLLENYRYTPKDFEREIENWITKMPVGATFNSVLQNHDKQRFTTSYGTELTDGMNALSLFLPGVSIVYYGGEIGMEDISDEVNYARSPMQWDDTNYAGFTNSTHEPWVAIHPDYVTRNVQTENNNPKSYLNFFKSVSKLRQTETFKRGGLAIDIFNNNTVFVLTRFLPEHENYTLIINMDTNYTQRVRLSDQISNLHDILTIVVGSENSNFNPGNSISTTEWLTLSPGATIVLTDNLISTSSSIPVDDTATKSTPSSSTQLYITSRIVLLCLFLITIFNL</sequence>
<dbReference type="InterPro" id="IPR006047">
    <property type="entry name" value="GH13_cat_dom"/>
</dbReference>
<feature type="domain" description="Glycosyl hydrolase family 13 catalytic" evidence="4">
    <location>
        <begin position="36"/>
        <end position="459"/>
    </location>
</feature>
<organism evidence="5 6">
    <name type="scientific">Aphis gossypii</name>
    <name type="common">Cotton aphid</name>
    <dbReference type="NCBI Taxonomy" id="80765"/>
    <lineage>
        <taxon>Eukaryota</taxon>
        <taxon>Metazoa</taxon>
        <taxon>Ecdysozoa</taxon>
        <taxon>Arthropoda</taxon>
        <taxon>Hexapoda</taxon>
        <taxon>Insecta</taxon>
        <taxon>Pterygota</taxon>
        <taxon>Neoptera</taxon>
        <taxon>Paraneoptera</taxon>
        <taxon>Hemiptera</taxon>
        <taxon>Sternorrhyncha</taxon>
        <taxon>Aphidomorpha</taxon>
        <taxon>Aphidoidea</taxon>
        <taxon>Aphididae</taxon>
        <taxon>Aphidini</taxon>
        <taxon>Aphis</taxon>
        <taxon>Aphis</taxon>
    </lineage>
</organism>
<evidence type="ECO:0000259" key="4">
    <source>
        <dbReference type="SMART" id="SM00642"/>
    </source>
</evidence>
<dbReference type="SMART" id="SM00642">
    <property type="entry name" value="Aamy"/>
    <property type="match status" value="1"/>
</dbReference>